<feature type="transmembrane region" description="Helical" evidence="1">
    <location>
        <begin position="208"/>
        <end position="228"/>
    </location>
</feature>
<feature type="transmembrane region" description="Helical" evidence="1">
    <location>
        <begin position="351"/>
        <end position="378"/>
    </location>
</feature>
<keyword evidence="1" id="KW-1133">Transmembrane helix</keyword>
<sequence length="488" mass="53871">MIDELRKLTTISAILLIGVFTFIFLGAEYLYVNMIALTTEAGNAVNAQNYVLGVSTVGFLLYPALSRLVKRQYQGIITLALALAAIVCIFVMQQHLSYAAILISGMVLFFVLGFFGSAVHSIAARIVRASAALARIVGIAYALGILLQFLNNNLVNVETAEAGFLSAFLAMLCVLMLWTQQRYLKHVKETEPESSGQNEEAAMSRKKLSAGLLLALLVALMACVFSTLDNAVTLPHASGHADVGQWPRILLAVSGLMAGFLFDIRKRKFMNLIMYCVMMLSTLCVAVIWLGDPFLIGLVVFYLTAGFFAVYFTTSFMELSLHMRFPALWAGLGRAVNNLSAVLVTNGSVTLLFAGGGIITILLVLLLFAAVMVVMAAYAAQMREITRMNDAQRREADKFSKFTQVFSLTPREKEVFQQLLAEPNENLQVISEQLAISRTALYKHIRSLNDKTQTGTRLDLTQFYYQWGERNTIKGPIGQPFKTETENL</sequence>
<feature type="transmembrane region" description="Helical" evidence="1">
    <location>
        <begin position="248"/>
        <end position="265"/>
    </location>
</feature>
<dbReference type="GO" id="GO:0003677">
    <property type="term" value="F:DNA binding"/>
    <property type="evidence" value="ECO:0007669"/>
    <property type="project" value="InterPro"/>
</dbReference>
<protein>
    <submittedName>
        <fullName evidence="2">LuxR family transcriptional regulator</fullName>
    </submittedName>
</protein>
<keyword evidence="3" id="KW-1185">Reference proteome</keyword>
<feature type="transmembrane region" description="Helical" evidence="1">
    <location>
        <begin position="162"/>
        <end position="179"/>
    </location>
</feature>
<dbReference type="EMBL" id="JADCKB010000008">
    <property type="protein sequence ID" value="MBE5039856.1"/>
    <property type="molecule type" value="Genomic_DNA"/>
</dbReference>
<reference evidence="2" key="1">
    <citation type="submission" date="2020-10" db="EMBL/GenBank/DDBJ databases">
        <title>ChiBAC.</title>
        <authorList>
            <person name="Zenner C."/>
            <person name="Hitch T.C.A."/>
            <person name="Clavel T."/>
        </authorList>
    </citation>
    <scope>NUCLEOTIDE SEQUENCE</scope>
    <source>
        <strain evidence="2">DSM 107454</strain>
    </source>
</reference>
<evidence type="ECO:0000256" key="1">
    <source>
        <dbReference type="SAM" id="Phobius"/>
    </source>
</evidence>
<keyword evidence="1" id="KW-0812">Transmembrane</keyword>
<feature type="transmembrane region" description="Helical" evidence="1">
    <location>
        <begin position="272"/>
        <end position="289"/>
    </location>
</feature>
<dbReference type="RefSeq" id="WP_226392408.1">
    <property type="nucleotide sequence ID" value="NZ_JADCKB010000008.1"/>
</dbReference>
<dbReference type="SUPFAM" id="SSF46894">
    <property type="entry name" value="C-terminal effector domain of the bipartite response regulators"/>
    <property type="match status" value="1"/>
</dbReference>
<name>A0A9D5LXQ5_9FIRM</name>
<feature type="transmembrane region" description="Helical" evidence="1">
    <location>
        <begin position="72"/>
        <end position="92"/>
    </location>
</feature>
<dbReference type="GO" id="GO:0006355">
    <property type="term" value="P:regulation of DNA-templated transcription"/>
    <property type="evidence" value="ECO:0007669"/>
    <property type="project" value="InterPro"/>
</dbReference>
<accession>A0A9D5LXQ5</accession>
<dbReference type="Proteomes" id="UP000806542">
    <property type="component" value="Unassembled WGS sequence"/>
</dbReference>
<gene>
    <name evidence="2" type="ORF">INF28_05180</name>
</gene>
<feature type="transmembrane region" description="Helical" evidence="1">
    <location>
        <begin position="12"/>
        <end position="32"/>
    </location>
</feature>
<dbReference type="InterPro" id="IPR036259">
    <property type="entry name" value="MFS_trans_sf"/>
</dbReference>
<feature type="transmembrane region" description="Helical" evidence="1">
    <location>
        <begin position="98"/>
        <end position="120"/>
    </location>
</feature>
<feature type="transmembrane region" description="Helical" evidence="1">
    <location>
        <begin position="295"/>
        <end position="313"/>
    </location>
</feature>
<dbReference type="SUPFAM" id="SSF103473">
    <property type="entry name" value="MFS general substrate transporter"/>
    <property type="match status" value="1"/>
</dbReference>
<dbReference type="Gene3D" id="1.10.10.10">
    <property type="entry name" value="Winged helix-like DNA-binding domain superfamily/Winged helix DNA-binding domain"/>
    <property type="match status" value="1"/>
</dbReference>
<evidence type="ECO:0000313" key="3">
    <source>
        <dbReference type="Proteomes" id="UP000806542"/>
    </source>
</evidence>
<dbReference type="InterPro" id="IPR016032">
    <property type="entry name" value="Sig_transdc_resp-reg_C-effctor"/>
</dbReference>
<comment type="caution">
    <text evidence="2">The sequence shown here is derived from an EMBL/GenBank/DDBJ whole genome shotgun (WGS) entry which is preliminary data.</text>
</comment>
<evidence type="ECO:0000313" key="2">
    <source>
        <dbReference type="EMBL" id="MBE5039856.1"/>
    </source>
</evidence>
<keyword evidence="1" id="KW-0472">Membrane</keyword>
<feature type="transmembrane region" description="Helical" evidence="1">
    <location>
        <begin position="47"/>
        <end position="65"/>
    </location>
</feature>
<proteinExistence type="predicted"/>
<organism evidence="2 3">
    <name type="scientific">Ructibacterium gallinarum</name>
    <dbReference type="NCBI Taxonomy" id="2779355"/>
    <lineage>
        <taxon>Bacteria</taxon>
        <taxon>Bacillati</taxon>
        <taxon>Bacillota</taxon>
        <taxon>Clostridia</taxon>
        <taxon>Eubacteriales</taxon>
        <taxon>Oscillospiraceae</taxon>
        <taxon>Ructibacterium</taxon>
    </lineage>
</organism>
<feature type="transmembrane region" description="Helical" evidence="1">
    <location>
        <begin position="132"/>
        <end position="150"/>
    </location>
</feature>
<dbReference type="InterPro" id="IPR036388">
    <property type="entry name" value="WH-like_DNA-bd_sf"/>
</dbReference>
<dbReference type="AlphaFoldDB" id="A0A9D5LXQ5"/>